<accession>A0AA38LDW3</accession>
<dbReference type="Pfam" id="PF00931">
    <property type="entry name" value="NB-ARC"/>
    <property type="match status" value="1"/>
</dbReference>
<dbReference type="GO" id="GO:0043531">
    <property type="term" value="F:ADP binding"/>
    <property type="evidence" value="ECO:0007669"/>
    <property type="project" value="InterPro"/>
</dbReference>
<organism evidence="4 5">
    <name type="scientific">Taxus chinensis</name>
    <name type="common">Chinese yew</name>
    <name type="synonym">Taxus wallichiana var. chinensis</name>
    <dbReference type="NCBI Taxonomy" id="29808"/>
    <lineage>
        <taxon>Eukaryota</taxon>
        <taxon>Viridiplantae</taxon>
        <taxon>Streptophyta</taxon>
        <taxon>Embryophyta</taxon>
        <taxon>Tracheophyta</taxon>
        <taxon>Spermatophyta</taxon>
        <taxon>Pinopsida</taxon>
        <taxon>Pinidae</taxon>
        <taxon>Conifers II</taxon>
        <taxon>Cupressales</taxon>
        <taxon>Taxaceae</taxon>
        <taxon>Taxus</taxon>
    </lineage>
</organism>
<protein>
    <submittedName>
        <fullName evidence="4">Uncharacterized protein</fullName>
    </submittedName>
</protein>
<dbReference type="OMA" id="YEDERIF"/>
<dbReference type="Gene3D" id="1.10.8.430">
    <property type="entry name" value="Helical domain of apoptotic protease-activating factors"/>
    <property type="match status" value="1"/>
</dbReference>
<comment type="caution">
    <text evidence="4">The sequence shown here is derived from an EMBL/GenBank/DDBJ whole genome shotgun (WGS) entry which is preliminary data.</text>
</comment>
<name>A0AA38LDW3_TAXCH</name>
<evidence type="ECO:0000259" key="2">
    <source>
        <dbReference type="Pfam" id="PF00931"/>
    </source>
</evidence>
<keyword evidence="5" id="KW-1185">Reference proteome</keyword>
<dbReference type="Pfam" id="PF23282">
    <property type="entry name" value="WHD_ROQ1"/>
    <property type="match status" value="1"/>
</dbReference>
<dbReference type="PANTHER" id="PTHR11017:SF385">
    <property type="entry name" value="DISEASE RESISTANCE PROTEIN (TIR-NBS-LRR CLASS)-RELATED"/>
    <property type="match status" value="1"/>
</dbReference>
<dbReference type="GO" id="GO:0006952">
    <property type="term" value="P:defense response"/>
    <property type="evidence" value="ECO:0007669"/>
    <property type="project" value="InterPro"/>
</dbReference>
<dbReference type="PRINTS" id="PR00364">
    <property type="entry name" value="DISEASERSIST"/>
</dbReference>
<feature type="domain" description="NB-ARC" evidence="2">
    <location>
        <begin position="50"/>
        <end position="203"/>
    </location>
</feature>
<dbReference type="InterPro" id="IPR002182">
    <property type="entry name" value="NB-ARC"/>
</dbReference>
<dbReference type="Proteomes" id="UP000824469">
    <property type="component" value="Unassembled WGS sequence"/>
</dbReference>
<dbReference type="AlphaFoldDB" id="A0AA38LDW3"/>
<feature type="non-terminal residue" evidence="4">
    <location>
        <position position="1"/>
    </location>
</feature>
<dbReference type="InterPro" id="IPR027417">
    <property type="entry name" value="P-loop_NTPase"/>
</dbReference>
<dbReference type="InterPro" id="IPR044974">
    <property type="entry name" value="Disease_R_plants"/>
</dbReference>
<dbReference type="Gene3D" id="3.80.10.10">
    <property type="entry name" value="Ribonuclease Inhibitor"/>
    <property type="match status" value="1"/>
</dbReference>
<dbReference type="SUPFAM" id="SSF46785">
    <property type="entry name" value="Winged helix' DNA-binding domain"/>
    <property type="match status" value="1"/>
</dbReference>
<dbReference type="PANTHER" id="PTHR11017">
    <property type="entry name" value="LEUCINE-RICH REPEAT-CONTAINING PROTEIN"/>
    <property type="match status" value="1"/>
</dbReference>
<dbReference type="InterPro" id="IPR036390">
    <property type="entry name" value="WH_DNA-bd_sf"/>
</dbReference>
<evidence type="ECO:0000256" key="1">
    <source>
        <dbReference type="ARBA" id="ARBA00022614"/>
    </source>
</evidence>
<dbReference type="Gene3D" id="3.40.50.300">
    <property type="entry name" value="P-loop containing nucleotide triphosphate hydrolases"/>
    <property type="match status" value="1"/>
</dbReference>
<sequence>MFREEGKLLKNIVNIAMKLRKPFEVSRYTVGLDEAVEGFQNIYLESTQDHQNVQIMGIYGMGGSGKTTLAKELYNRKCSSFDRCCFIFEVCAAQKALHKKQKKLLWDVGVKDVEIDSVEDGRRLLAKRLRSVKVLIILDDVDHLDQIYALVPHRNNLASGSLIIFTSRDLSVFTRGRISSVYKMRGLDEANAEQLFCWHAFEKPRPPQEFDLLVKKFTHACDGLPLSINVLGAQLCGMSSTSDWESLLHKISKVLPGDISGRLKISFDALDEEEQEAFLDIACFFLGKEKSLVIVLWDGLRWSSLHTWETLFNKCLVELDEKNCIRMHDHLRDLGREIANRQSPYRLWSEEQIINVQKQSEERIRIRGITRPRPQWKSGYDRFPLHSSDGKVVINTSRGNCGLTPSSLGLIYFDAWGHYCEQEIADLSIGLVWLRWYKHGQRNLPSRLSLKNLRILELYECDDLVELWEAYVDSLEHLELKCENLSELPSHFGHLKRLRHLVLRQCKEL</sequence>
<proteinExistence type="predicted"/>
<dbReference type="SUPFAM" id="SSF52058">
    <property type="entry name" value="L domain-like"/>
    <property type="match status" value="1"/>
</dbReference>
<dbReference type="InterPro" id="IPR032675">
    <property type="entry name" value="LRR_dom_sf"/>
</dbReference>
<evidence type="ECO:0000313" key="4">
    <source>
        <dbReference type="EMBL" id="KAH9317332.1"/>
    </source>
</evidence>
<dbReference type="InterPro" id="IPR042197">
    <property type="entry name" value="Apaf_helical"/>
</dbReference>
<keyword evidence="1" id="KW-0433">Leucine-rich repeat</keyword>
<dbReference type="SUPFAM" id="SSF52540">
    <property type="entry name" value="P-loop containing nucleoside triphosphate hydrolases"/>
    <property type="match status" value="1"/>
</dbReference>
<dbReference type="InterPro" id="IPR058192">
    <property type="entry name" value="WHD_ROQ1-like"/>
</dbReference>
<gene>
    <name evidence="4" type="ORF">KI387_019101</name>
</gene>
<evidence type="ECO:0000259" key="3">
    <source>
        <dbReference type="Pfam" id="PF23282"/>
    </source>
</evidence>
<reference evidence="4 5" key="1">
    <citation type="journal article" date="2021" name="Nat. Plants">
        <title>The Taxus genome provides insights into paclitaxel biosynthesis.</title>
        <authorList>
            <person name="Xiong X."/>
            <person name="Gou J."/>
            <person name="Liao Q."/>
            <person name="Li Y."/>
            <person name="Zhou Q."/>
            <person name="Bi G."/>
            <person name="Li C."/>
            <person name="Du R."/>
            <person name="Wang X."/>
            <person name="Sun T."/>
            <person name="Guo L."/>
            <person name="Liang H."/>
            <person name="Lu P."/>
            <person name="Wu Y."/>
            <person name="Zhang Z."/>
            <person name="Ro D.K."/>
            <person name="Shang Y."/>
            <person name="Huang S."/>
            <person name="Yan J."/>
        </authorList>
    </citation>
    <scope>NUCLEOTIDE SEQUENCE [LARGE SCALE GENOMIC DNA]</scope>
    <source>
        <strain evidence="4">Ta-2019</strain>
    </source>
</reference>
<evidence type="ECO:0000313" key="5">
    <source>
        <dbReference type="Proteomes" id="UP000824469"/>
    </source>
</evidence>
<dbReference type="EMBL" id="JAHRHJ020000004">
    <property type="protein sequence ID" value="KAH9317332.1"/>
    <property type="molecule type" value="Genomic_DNA"/>
</dbReference>
<feature type="domain" description="Disease resistance protein Roq1-like winged-helix" evidence="3">
    <location>
        <begin position="272"/>
        <end position="343"/>
    </location>
</feature>